<reference evidence="1 2" key="1">
    <citation type="submission" date="2024-09" db="EMBL/GenBank/DDBJ databases">
        <authorList>
            <person name="Sun Q."/>
            <person name="Mori K."/>
        </authorList>
    </citation>
    <scope>NUCLEOTIDE SEQUENCE [LARGE SCALE GENOMIC DNA]</scope>
    <source>
        <strain evidence="1 2">CCM 7228</strain>
    </source>
</reference>
<gene>
    <name evidence="1" type="ORF">ACFFIX_08415</name>
</gene>
<protein>
    <submittedName>
        <fullName evidence="1">Uncharacterized protein</fullName>
    </submittedName>
</protein>
<evidence type="ECO:0000313" key="2">
    <source>
        <dbReference type="Proteomes" id="UP001589854"/>
    </source>
</evidence>
<proteinExistence type="predicted"/>
<keyword evidence="2" id="KW-1185">Reference proteome</keyword>
<evidence type="ECO:0000313" key="1">
    <source>
        <dbReference type="EMBL" id="MFC0271476.1"/>
    </source>
</evidence>
<dbReference type="RefSeq" id="WP_378932479.1">
    <property type="nucleotide sequence ID" value="NZ_JBHLVO010000005.1"/>
</dbReference>
<dbReference type="Proteomes" id="UP001589854">
    <property type="component" value="Unassembled WGS sequence"/>
</dbReference>
<comment type="caution">
    <text evidence="1">The sequence shown here is derived from an EMBL/GenBank/DDBJ whole genome shotgun (WGS) entry which is preliminary data.</text>
</comment>
<sequence>MKAITVGVFNSDPVFKLTVITPLRTHFFVYAPEDVGGFYF</sequence>
<accession>A0ABV6GDK4</accession>
<organism evidence="1 2">
    <name type="scientific">Metabacillus herbersteinensis</name>
    <dbReference type="NCBI Taxonomy" id="283816"/>
    <lineage>
        <taxon>Bacteria</taxon>
        <taxon>Bacillati</taxon>
        <taxon>Bacillota</taxon>
        <taxon>Bacilli</taxon>
        <taxon>Bacillales</taxon>
        <taxon>Bacillaceae</taxon>
        <taxon>Metabacillus</taxon>
    </lineage>
</organism>
<name>A0ABV6GDK4_9BACI</name>
<dbReference type="EMBL" id="JBHLVO010000005">
    <property type="protein sequence ID" value="MFC0271476.1"/>
    <property type="molecule type" value="Genomic_DNA"/>
</dbReference>